<evidence type="ECO:0000313" key="2">
    <source>
        <dbReference type="EMBL" id="GFC60792.1"/>
    </source>
</evidence>
<accession>A0A699QCB2</accession>
<dbReference type="EMBL" id="BKCJ010986909">
    <property type="protein sequence ID" value="GFC60792.1"/>
    <property type="molecule type" value="Genomic_DNA"/>
</dbReference>
<dbReference type="AlphaFoldDB" id="A0A699QCB2"/>
<protein>
    <submittedName>
        <fullName evidence="2">Uncharacterized protein</fullName>
    </submittedName>
</protein>
<proteinExistence type="predicted"/>
<keyword evidence="1" id="KW-0175">Coiled coil</keyword>
<reference evidence="2" key="1">
    <citation type="journal article" date="2019" name="Sci. Rep.">
        <title>Draft genome of Tanacetum cinerariifolium, the natural source of mosquito coil.</title>
        <authorList>
            <person name="Yamashiro T."/>
            <person name="Shiraishi A."/>
            <person name="Satake H."/>
            <person name="Nakayama K."/>
        </authorList>
    </citation>
    <scope>NUCLEOTIDE SEQUENCE</scope>
</reference>
<sequence>KLWFRTFKEDSPKVMRAMLEIIKLQAYHVDAYDSTCDDEAATNAIFMKNLSPVGSLNDDTIIPRYDSDTLFEVPYYDNYLDSDVLNSNIQELRYIENIVSTNESYDELKGNIDVISYTDYMLAIIDDADNYVLHPIQKDDMMLYVIRQMKYQVEKCTKVNQESKRKIKSLTSELERYKDRIRVLGYAVKDGDSEQEAYLNRKLYTAINYHNRKVKDFEKYVFS</sequence>
<feature type="coiled-coil region" evidence="1">
    <location>
        <begin position="153"/>
        <end position="180"/>
    </location>
</feature>
<feature type="non-terminal residue" evidence="2">
    <location>
        <position position="1"/>
    </location>
</feature>
<organism evidence="2">
    <name type="scientific">Tanacetum cinerariifolium</name>
    <name type="common">Dalmatian daisy</name>
    <name type="synonym">Chrysanthemum cinerariifolium</name>
    <dbReference type="NCBI Taxonomy" id="118510"/>
    <lineage>
        <taxon>Eukaryota</taxon>
        <taxon>Viridiplantae</taxon>
        <taxon>Streptophyta</taxon>
        <taxon>Embryophyta</taxon>
        <taxon>Tracheophyta</taxon>
        <taxon>Spermatophyta</taxon>
        <taxon>Magnoliopsida</taxon>
        <taxon>eudicotyledons</taxon>
        <taxon>Gunneridae</taxon>
        <taxon>Pentapetalae</taxon>
        <taxon>asterids</taxon>
        <taxon>campanulids</taxon>
        <taxon>Asterales</taxon>
        <taxon>Asteraceae</taxon>
        <taxon>Asteroideae</taxon>
        <taxon>Anthemideae</taxon>
        <taxon>Anthemidinae</taxon>
        <taxon>Tanacetum</taxon>
    </lineage>
</organism>
<name>A0A699QCB2_TANCI</name>
<comment type="caution">
    <text evidence="2">The sequence shown here is derived from an EMBL/GenBank/DDBJ whole genome shotgun (WGS) entry which is preliminary data.</text>
</comment>
<evidence type="ECO:0000256" key="1">
    <source>
        <dbReference type="SAM" id="Coils"/>
    </source>
</evidence>
<gene>
    <name evidence="2" type="ORF">Tci_832762</name>
</gene>